<dbReference type="Gene3D" id="3.30.200.20">
    <property type="entry name" value="Phosphorylase Kinase, domain 1"/>
    <property type="match status" value="1"/>
</dbReference>
<evidence type="ECO:0000259" key="13">
    <source>
        <dbReference type="PROSITE" id="PS50011"/>
    </source>
</evidence>
<evidence type="ECO:0000256" key="2">
    <source>
        <dbReference type="ARBA" id="ARBA00022527"/>
    </source>
</evidence>
<evidence type="ECO:0000313" key="16">
    <source>
        <dbReference type="EMBL" id="KAG6420680.1"/>
    </source>
</evidence>
<dbReference type="PROSITE" id="PS00108">
    <property type="entry name" value="PROTEIN_KINASE_ST"/>
    <property type="match status" value="1"/>
</dbReference>
<dbReference type="Proteomes" id="UP000298416">
    <property type="component" value="Unassembled WGS sequence"/>
</dbReference>
<dbReference type="InterPro" id="IPR000719">
    <property type="entry name" value="Prot_kinase_dom"/>
</dbReference>
<dbReference type="InterPro" id="IPR036426">
    <property type="entry name" value="Bulb-type_lectin_dom_sf"/>
</dbReference>
<dbReference type="Pfam" id="PF01453">
    <property type="entry name" value="B_lectin"/>
    <property type="match status" value="2"/>
</dbReference>
<sequence length="1275" mass="142423">MGAPGSHVPEGFSKLCQMTAELFCKTKFPVSRIIAWVAFAGDCKVQIGRELTVRVRVAFAMAFSLYWLFLVLIVWSSVCKGSDSEAVLLDTGNFVLRYASGVLWQSFDNPTDTWLPGAMVGINAKLISWRNEGDPAIGNYSLEMEPNGGGELYIKQIGGKTLWRSEIWPSFSPVGSLYSFSFVDRAFLTYKVKNESAVVRVVLSYSGVIIHFLWQESSQAWVHLAFQPADSCKVFARCGPNAVCDIRYSPSCKCLDGFVPQVKDDFSRGCTRMKPLQCDEDKTEFMELTNIRFPAYAQTLEIAMKGVCEFVCRGNCSCTAYANSITLYVRMSCDTPLMKAKGEDQSNEHELPIFSFASIASSTNNFSDKNKLGEGGFGPVYKAELANEQFVAVKKLSRTSGQGLEEFKNEVQLIAQLQHRNLVWILGCCVKNEEKILVYEYMPNKSLDFFLFDLLYTDADPRKKARLSWEIRVRIIQGIAQGLLGYMSPEYAMEGRFSLKSDAFAFGVLVLEIMSGRKNSDFTALIILAFLDTQERAVEVIDSILEIPASSSDPFRYIKIGLLCVQENAGDRPLKSDVAAMLTNQQTAVDSPRNPAFTVGRSLAEVGPNGDTEGICSANSLTVTNMEDLPYHDIHLLLLMVSCFLGIAAATDIIRANESLTGSKSLISSGKRFKLSFFSPQNHSLWYLGIMFNVPEVTVAWVANRNKPLNDSSGTFQISSDGNLVILDGQKQIVWSTNLSTSVANRCAVLLDTGNLVLQDNSNNDIYVWESFQHASDAWLEKMKIFTDWGTNEKNILTSWTSPDDPTPGSFTMTIEPSNVPQTFVWKDGDPFWRSGPWNGIIFNGIPDMQTGGGYGVKVVSGSLGTAYEIFTYPFPSHLFHFILNSFGSLEQKFWSDEKKGWSTGWSSTRNECDMYGKCGPFGSCNAQDKPICSCFRGFVPISNSEWEAGNWTSGCTRKTHLQCEQDGFVKLEGLKLPDHFQLFSLSEGECRDTCLTNCSCIAYAVSPGIGCLHWTHNLTDTQKFTHGGDGLNIRLARSELDKKKQEHRTFIATTGVLAGKLIRRLQFVKTKGIDKRYSEEMAHIHDKHGVKLYELPLFTFTMLSNATQDFDCTNKLGQGEISKWCRNCCKRLARSSNQGVEEFVNEVEVISRLQHRNLVRLLGCCVESEEKLLVYEYMPNGSLDAYLFGSHRHNLLTWKTRKLIIEGICRGLLYLHRDSRLKIIHRDLKASNILLDEALGPKISDFGMARIFCGNDDQANTTRVVGNAFASKSC</sequence>
<dbReference type="InterPro" id="IPR000858">
    <property type="entry name" value="S_locus_glycoprot_dom"/>
</dbReference>
<feature type="transmembrane region" description="Helical" evidence="12">
    <location>
        <begin position="57"/>
        <end position="78"/>
    </location>
</feature>
<dbReference type="Pfam" id="PF07714">
    <property type="entry name" value="PK_Tyr_Ser-Thr"/>
    <property type="match status" value="3"/>
</dbReference>
<keyword evidence="5" id="KW-0547">Nucleotide-binding</keyword>
<evidence type="ECO:0000256" key="9">
    <source>
        <dbReference type="ARBA" id="ARBA00023180"/>
    </source>
</evidence>
<dbReference type="PANTHER" id="PTHR32444">
    <property type="entry name" value="BULB-TYPE LECTIN DOMAIN-CONTAINING PROTEIN"/>
    <property type="match status" value="1"/>
</dbReference>
<evidence type="ECO:0000259" key="15">
    <source>
        <dbReference type="PROSITE" id="PS50948"/>
    </source>
</evidence>
<name>A0A8X8XYV1_SALSN</name>
<dbReference type="AlphaFoldDB" id="A0A8X8XYV1"/>
<proteinExistence type="predicted"/>
<evidence type="ECO:0000256" key="6">
    <source>
        <dbReference type="ARBA" id="ARBA00022777"/>
    </source>
</evidence>
<accession>A0A8X8XYV1</accession>
<keyword evidence="12" id="KW-0472">Membrane</keyword>
<dbReference type="InterPro" id="IPR011009">
    <property type="entry name" value="Kinase-like_dom_sf"/>
</dbReference>
<evidence type="ECO:0000313" key="17">
    <source>
        <dbReference type="Proteomes" id="UP000298416"/>
    </source>
</evidence>
<keyword evidence="12" id="KW-1133">Transmembrane helix</keyword>
<evidence type="ECO:0000259" key="14">
    <source>
        <dbReference type="PROSITE" id="PS50927"/>
    </source>
</evidence>
<evidence type="ECO:0000256" key="3">
    <source>
        <dbReference type="ARBA" id="ARBA00022679"/>
    </source>
</evidence>
<feature type="domain" description="Bulb-type lectin" evidence="14">
    <location>
        <begin position="651"/>
        <end position="771"/>
    </location>
</feature>
<dbReference type="FunFam" id="3.30.200.20:FF:000195">
    <property type="entry name" value="G-type lectin S-receptor-like serine/threonine-protein kinase"/>
    <property type="match status" value="1"/>
</dbReference>
<dbReference type="Pfam" id="PF00954">
    <property type="entry name" value="S_locus_glycop"/>
    <property type="match status" value="2"/>
</dbReference>
<evidence type="ECO:0000256" key="8">
    <source>
        <dbReference type="ARBA" id="ARBA00023157"/>
    </source>
</evidence>
<dbReference type="FunFam" id="1.10.510.10:FF:001019">
    <property type="entry name" value="G-type lectin S-receptor-like serine/threonine-protein kinase B120"/>
    <property type="match status" value="1"/>
</dbReference>
<evidence type="ECO:0000256" key="11">
    <source>
        <dbReference type="ARBA" id="ARBA00048679"/>
    </source>
</evidence>
<dbReference type="SUPFAM" id="SSF51110">
    <property type="entry name" value="alpha-D-mannose-specific plant lectins"/>
    <property type="match status" value="2"/>
</dbReference>
<evidence type="ECO:0000256" key="4">
    <source>
        <dbReference type="ARBA" id="ARBA00022729"/>
    </source>
</evidence>
<keyword evidence="2" id="KW-0723">Serine/threonine-protein kinase</keyword>
<dbReference type="SUPFAM" id="SSF56112">
    <property type="entry name" value="Protein kinase-like (PK-like)"/>
    <property type="match status" value="2"/>
</dbReference>
<dbReference type="FunFam" id="2.90.10.10:FF:000005">
    <property type="entry name" value="G-type lectin S-receptor-like serine/threonine-protein kinase"/>
    <property type="match status" value="1"/>
</dbReference>
<organism evidence="16">
    <name type="scientific">Salvia splendens</name>
    <name type="common">Scarlet sage</name>
    <dbReference type="NCBI Taxonomy" id="180675"/>
    <lineage>
        <taxon>Eukaryota</taxon>
        <taxon>Viridiplantae</taxon>
        <taxon>Streptophyta</taxon>
        <taxon>Embryophyta</taxon>
        <taxon>Tracheophyta</taxon>
        <taxon>Spermatophyta</taxon>
        <taxon>Magnoliopsida</taxon>
        <taxon>eudicotyledons</taxon>
        <taxon>Gunneridae</taxon>
        <taxon>Pentapetalae</taxon>
        <taxon>asterids</taxon>
        <taxon>lamiids</taxon>
        <taxon>Lamiales</taxon>
        <taxon>Lamiaceae</taxon>
        <taxon>Nepetoideae</taxon>
        <taxon>Mentheae</taxon>
        <taxon>Salviinae</taxon>
        <taxon>Salvia</taxon>
        <taxon>Salvia subgen. Calosphace</taxon>
        <taxon>core Calosphace</taxon>
    </lineage>
</organism>
<dbReference type="Gene3D" id="1.10.510.10">
    <property type="entry name" value="Transferase(Phosphotransferase) domain 1"/>
    <property type="match status" value="3"/>
</dbReference>
<feature type="domain" description="Protein kinase" evidence="13">
    <location>
        <begin position="366"/>
        <end position="645"/>
    </location>
</feature>
<evidence type="ECO:0000256" key="12">
    <source>
        <dbReference type="SAM" id="Phobius"/>
    </source>
</evidence>
<keyword evidence="4" id="KW-0732">Signal</keyword>
<dbReference type="CDD" id="cd00028">
    <property type="entry name" value="B_lectin"/>
    <property type="match status" value="1"/>
</dbReference>
<evidence type="ECO:0000256" key="10">
    <source>
        <dbReference type="ARBA" id="ARBA00047899"/>
    </source>
</evidence>
<evidence type="ECO:0000256" key="5">
    <source>
        <dbReference type="ARBA" id="ARBA00022741"/>
    </source>
</evidence>
<keyword evidence="9" id="KW-0325">Glycoprotein</keyword>
<keyword evidence="17" id="KW-1185">Reference proteome</keyword>
<comment type="catalytic activity">
    <reaction evidence="10">
        <text>L-threonyl-[protein] + ATP = O-phospho-L-threonyl-[protein] + ADP + H(+)</text>
        <dbReference type="Rhea" id="RHEA:46608"/>
        <dbReference type="Rhea" id="RHEA-COMP:11060"/>
        <dbReference type="Rhea" id="RHEA-COMP:11605"/>
        <dbReference type="ChEBI" id="CHEBI:15378"/>
        <dbReference type="ChEBI" id="CHEBI:30013"/>
        <dbReference type="ChEBI" id="CHEBI:30616"/>
        <dbReference type="ChEBI" id="CHEBI:61977"/>
        <dbReference type="ChEBI" id="CHEBI:456216"/>
        <dbReference type="EC" id="2.7.11.1"/>
    </reaction>
</comment>
<gene>
    <name evidence="16" type="ORF">SASPL_117217</name>
</gene>
<keyword evidence="8" id="KW-1015">Disulfide bond</keyword>
<dbReference type="PROSITE" id="PS50948">
    <property type="entry name" value="PAN"/>
    <property type="match status" value="1"/>
</dbReference>
<dbReference type="Pfam" id="PF08276">
    <property type="entry name" value="PAN_2"/>
    <property type="match status" value="2"/>
</dbReference>
<dbReference type="SMART" id="SM00220">
    <property type="entry name" value="S_TKc"/>
    <property type="match status" value="1"/>
</dbReference>
<keyword evidence="7" id="KW-0067">ATP-binding</keyword>
<dbReference type="EMBL" id="PNBA02000006">
    <property type="protein sequence ID" value="KAG6420680.1"/>
    <property type="molecule type" value="Genomic_DNA"/>
</dbReference>
<dbReference type="InterPro" id="IPR008271">
    <property type="entry name" value="Ser/Thr_kinase_AS"/>
</dbReference>
<dbReference type="GO" id="GO:0005524">
    <property type="term" value="F:ATP binding"/>
    <property type="evidence" value="ECO:0007669"/>
    <property type="project" value="UniProtKB-KW"/>
</dbReference>
<dbReference type="Gene3D" id="2.90.10.10">
    <property type="entry name" value="Bulb-type lectin domain"/>
    <property type="match status" value="1"/>
</dbReference>
<keyword evidence="3" id="KW-0808">Transferase</keyword>
<comment type="caution">
    <text evidence="16">The sequence shown here is derived from an EMBL/GenBank/DDBJ whole genome shotgun (WGS) entry which is preliminary data.</text>
</comment>
<feature type="domain" description="Protein kinase" evidence="13">
    <location>
        <begin position="1019"/>
        <end position="1275"/>
    </location>
</feature>
<dbReference type="SMART" id="SM00473">
    <property type="entry name" value="PAN_AP"/>
    <property type="match status" value="1"/>
</dbReference>
<dbReference type="EC" id="2.7.11.1" evidence="1"/>
<reference evidence="16" key="2">
    <citation type="submission" date="2020-08" db="EMBL/GenBank/DDBJ databases">
        <title>Plant Genome Project.</title>
        <authorList>
            <person name="Zhang R.-G."/>
        </authorList>
    </citation>
    <scope>NUCLEOTIDE SEQUENCE</scope>
    <source>
        <strain evidence="16">Huo1</strain>
        <tissue evidence="16">Leaf</tissue>
    </source>
</reference>
<dbReference type="GO" id="GO:0048544">
    <property type="term" value="P:recognition of pollen"/>
    <property type="evidence" value="ECO:0007669"/>
    <property type="project" value="InterPro"/>
</dbReference>
<keyword evidence="12" id="KW-0812">Transmembrane</keyword>
<dbReference type="PANTHER" id="PTHR32444:SF198">
    <property type="entry name" value="BULB-TYPE LECTIN DOMAIN-CONTAINING PROTEIN"/>
    <property type="match status" value="1"/>
</dbReference>
<protein>
    <recommendedName>
        <fullName evidence="1">non-specific serine/threonine protein kinase</fullName>
        <ecNumber evidence="1">2.7.11.1</ecNumber>
    </recommendedName>
</protein>
<dbReference type="PROSITE" id="PS50927">
    <property type="entry name" value="BULB_LECTIN"/>
    <property type="match status" value="1"/>
</dbReference>
<keyword evidence="6" id="KW-0418">Kinase</keyword>
<dbReference type="SMART" id="SM00108">
    <property type="entry name" value="B_lectin"/>
    <property type="match status" value="1"/>
</dbReference>
<dbReference type="InterPro" id="IPR001245">
    <property type="entry name" value="Ser-Thr/Tyr_kinase_cat_dom"/>
</dbReference>
<dbReference type="GO" id="GO:0004674">
    <property type="term" value="F:protein serine/threonine kinase activity"/>
    <property type="evidence" value="ECO:0007669"/>
    <property type="project" value="UniProtKB-KW"/>
</dbReference>
<dbReference type="InterPro" id="IPR001480">
    <property type="entry name" value="Bulb-type_lectin_dom"/>
</dbReference>
<dbReference type="PROSITE" id="PS50011">
    <property type="entry name" value="PROTEIN_KINASE_DOM"/>
    <property type="match status" value="2"/>
</dbReference>
<dbReference type="InterPro" id="IPR003609">
    <property type="entry name" value="Pan_app"/>
</dbReference>
<evidence type="ECO:0000256" key="1">
    <source>
        <dbReference type="ARBA" id="ARBA00012513"/>
    </source>
</evidence>
<dbReference type="CDD" id="cd01098">
    <property type="entry name" value="PAN_AP_plant"/>
    <property type="match status" value="1"/>
</dbReference>
<comment type="catalytic activity">
    <reaction evidence="11">
        <text>L-seryl-[protein] + ATP = O-phospho-L-seryl-[protein] + ADP + H(+)</text>
        <dbReference type="Rhea" id="RHEA:17989"/>
        <dbReference type="Rhea" id="RHEA-COMP:9863"/>
        <dbReference type="Rhea" id="RHEA-COMP:11604"/>
        <dbReference type="ChEBI" id="CHEBI:15378"/>
        <dbReference type="ChEBI" id="CHEBI:29999"/>
        <dbReference type="ChEBI" id="CHEBI:30616"/>
        <dbReference type="ChEBI" id="CHEBI:83421"/>
        <dbReference type="ChEBI" id="CHEBI:456216"/>
        <dbReference type="EC" id="2.7.11.1"/>
    </reaction>
</comment>
<feature type="domain" description="Apple" evidence="15">
    <location>
        <begin position="964"/>
        <end position="1039"/>
    </location>
</feature>
<reference evidence="16" key="1">
    <citation type="submission" date="2018-01" db="EMBL/GenBank/DDBJ databases">
        <authorList>
            <person name="Mao J.F."/>
        </authorList>
    </citation>
    <scope>NUCLEOTIDE SEQUENCE</scope>
    <source>
        <strain evidence="16">Huo1</strain>
        <tissue evidence="16">Leaf</tissue>
    </source>
</reference>
<evidence type="ECO:0000256" key="7">
    <source>
        <dbReference type="ARBA" id="ARBA00022840"/>
    </source>
</evidence>